<evidence type="ECO:0000313" key="2">
    <source>
        <dbReference type="WBParaSite" id="ALUE_0001711201-mRNA-1"/>
    </source>
</evidence>
<dbReference type="Proteomes" id="UP000036681">
    <property type="component" value="Unplaced"/>
</dbReference>
<dbReference type="AlphaFoldDB" id="A0A0M3IFU5"/>
<accession>A0A0M3IFU5</accession>
<keyword evidence="1" id="KW-1185">Reference proteome</keyword>
<reference evidence="2" key="1">
    <citation type="submission" date="2017-02" db="UniProtKB">
        <authorList>
            <consortium name="WormBaseParasite"/>
        </authorList>
    </citation>
    <scope>IDENTIFICATION</scope>
</reference>
<dbReference type="PANTHER" id="PTHR11909">
    <property type="entry name" value="CASEIN KINASE-RELATED"/>
    <property type="match status" value="1"/>
</dbReference>
<dbReference type="InterPro" id="IPR011009">
    <property type="entry name" value="Kinase-like_dom_sf"/>
</dbReference>
<dbReference type="SUPFAM" id="SSF56112">
    <property type="entry name" value="Protein kinase-like (PK-like)"/>
    <property type="match status" value="1"/>
</dbReference>
<sequence>MNKESVTGLVDPWRFSSNAIHRASAKLAVPNNTHRFRDGDGTLRHIPFRKGKNLVGTAKYASLNSHNGLELSRRDDLESLGYIIVEFINRELPWKEQRSKARFRTKQQSYNRIRNIKEQTDWSTLCPRMAEWIRYCRQLEFPDDVN</sequence>
<evidence type="ECO:0000313" key="1">
    <source>
        <dbReference type="Proteomes" id="UP000036681"/>
    </source>
</evidence>
<dbReference type="InterPro" id="IPR050235">
    <property type="entry name" value="CK1_Ser-Thr_kinase"/>
</dbReference>
<name>A0A0M3IFU5_ASCLU</name>
<dbReference type="Gene3D" id="1.10.510.10">
    <property type="entry name" value="Transferase(Phosphotransferase) domain 1"/>
    <property type="match status" value="1"/>
</dbReference>
<dbReference type="WBParaSite" id="ALUE_0001711201-mRNA-1">
    <property type="protein sequence ID" value="ALUE_0001711201-mRNA-1"/>
    <property type="gene ID" value="ALUE_0001711201"/>
</dbReference>
<proteinExistence type="predicted"/>
<organism evidence="1 2">
    <name type="scientific">Ascaris lumbricoides</name>
    <name type="common">Giant roundworm</name>
    <dbReference type="NCBI Taxonomy" id="6252"/>
    <lineage>
        <taxon>Eukaryota</taxon>
        <taxon>Metazoa</taxon>
        <taxon>Ecdysozoa</taxon>
        <taxon>Nematoda</taxon>
        <taxon>Chromadorea</taxon>
        <taxon>Rhabditida</taxon>
        <taxon>Spirurina</taxon>
        <taxon>Ascaridomorpha</taxon>
        <taxon>Ascaridoidea</taxon>
        <taxon>Ascarididae</taxon>
        <taxon>Ascaris</taxon>
    </lineage>
</organism>
<protein>
    <submittedName>
        <fullName evidence="2">Protein kinase domain-containing protein</fullName>
    </submittedName>
</protein>